<keyword evidence="1" id="KW-0479">Metal-binding</keyword>
<organism evidence="6 7">
    <name type="scientific">Grifola frondosa</name>
    <name type="common">Maitake</name>
    <name type="synonym">Polyporus frondosus</name>
    <dbReference type="NCBI Taxonomy" id="5627"/>
    <lineage>
        <taxon>Eukaryota</taxon>
        <taxon>Fungi</taxon>
        <taxon>Dikarya</taxon>
        <taxon>Basidiomycota</taxon>
        <taxon>Agaricomycotina</taxon>
        <taxon>Agaricomycetes</taxon>
        <taxon>Polyporales</taxon>
        <taxon>Grifolaceae</taxon>
        <taxon>Grifola</taxon>
    </lineage>
</organism>
<dbReference type="OMA" id="NCHAREP"/>
<comment type="caution">
    <text evidence="6">The sequence shown here is derived from an EMBL/GenBank/DDBJ whole genome shotgun (WGS) entry which is preliminary data.</text>
</comment>
<feature type="domain" description="MYND-type" evidence="5">
    <location>
        <begin position="288"/>
        <end position="328"/>
    </location>
</feature>
<dbReference type="PROSITE" id="PS50865">
    <property type="entry name" value="ZF_MYND_2"/>
    <property type="match status" value="1"/>
</dbReference>
<dbReference type="AlphaFoldDB" id="A0A1C7LPZ8"/>
<dbReference type="OrthoDB" id="2931494at2759"/>
<evidence type="ECO:0000313" key="6">
    <source>
        <dbReference type="EMBL" id="OBZ66306.1"/>
    </source>
</evidence>
<keyword evidence="7" id="KW-1185">Reference proteome</keyword>
<reference evidence="6 7" key="1">
    <citation type="submission" date="2016-03" db="EMBL/GenBank/DDBJ databases">
        <title>Whole genome sequencing of Grifola frondosa 9006-11.</title>
        <authorList>
            <person name="Min B."/>
            <person name="Park H."/>
            <person name="Kim J.-G."/>
            <person name="Cho H."/>
            <person name="Oh Y.-L."/>
            <person name="Kong W.-S."/>
            <person name="Choi I.-G."/>
        </authorList>
    </citation>
    <scope>NUCLEOTIDE SEQUENCE [LARGE SCALE GENOMIC DNA]</scope>
    <source>
        <strain evidence="6 7">9006-11</strain>
    </source>
</reference>
<dbReference type="Pfam" id="PF01753">
    <property type="entry name" value="zf-MYND"/>
    <property type="match status" value="1"/>
</dbReference>
<dbReference type="GO" id="GO:0008270">
    <property type="term" value="F:zinc ion binding"/>
    <property type="evidence" value="ECO:0007669"/>
    <property type="project" value="UniProtKB-KW"/>
</dbReference>
<dbReference type="SUPFAM" id="SSF144232">
    <property type="entry name" value="HIT/MYND zinc finger-like"/>
    <property type="match status" value="1"/>
</dbReference>
<dbReference type="Gene3D" id="6.10.140.2220">
    <property type="match status" value="1"/>
</dbReference>
<dbReference type="STRING" id="5627.A0A1C7LPZ8"/>
<accession>A0A1C7LPZ8</accession>
<keyword evidence="2 4" id="KW-0863">Zinc-finger</keyword>
<dbReference type="PROSITE" id="PS01360">
    <property type="entry name" value="ZF_MYND_1"/>
    <property type="match status" value="1"/>
</dbReference>
<evidence type="ECO:0000256" key="2">
    <source>
        <dbReference type="ARBA" id="ARBA00022771"/>
    </source>
</evidence>
<dbReference type="EMBL" id="LUGG01000032">
    <property type="protein sequence ID" value="OBZ66306.1"/>
    <property type="molecule type" value="Genomic_DNA"/>
</dbReference>
<gene>
    <name evidence="6" type="ORF">A0H81_13875</name>
</gene>
<evidence type="ECO:0000259" key="5">
    <source>
        <dbReference type="PROSITE" id="PS50865"/>
    </source>
</evidence>
<name>A0A1C7LPZ8_GRIFR</name>
<proteinExistence type="predicted"/>
<evidence type="ECO:0000256" key="3">
    <source>
        <dbReference type="ARBA" id="ARBA00022833"/>
    </source>
</evidence>
<dbReference type="InterPro" id="IPR002893">
    <property type="entry name" value="Znf_MYND"/>
</dbReference>
<evidence type="ECO:0000256" key="4">
    <source>
        <dbReference type="PROSITE-ProRule" id="PRU00134"/>
    </source>
</evidence>
<sequence>MLGCALPFTYSELPLPSLNEVREDVARLHAFRLAIPDRFFSPDGHEIPEPIAWFDRLPRLFKWAWWVREYDDAIFALEMGLRALNECTEAELSKSHIYQSGKDAAQMKPFMTYNLLTKLHRHLCHPHINRPAEAVQYLKALVALHEKNVSNEPWLIDPELYCSYGDALVGSGAFTAETKEVLEHALQATDVVRKQNDDMSIFVLRVRTNLSFVLEQLDVEPELQKEHTEWTTKFLRNNPTYIRDEYLRHLLARPNLPEHPVLRALGGMDRLEKRRFNSRADARIIKMCATCTVRSMQKPLFLCSRCHDTYYCSRECQKSHWKVHKLVCEGNLRAKKEADRLSKIEPKIGQLLNDWKIWLELPKNAVDEAQASALKLQQDPSRGRTHIVFREVEYVSSAKDPRRKFKITRCGVFRVADVLKSNLYHDMAKQGFGAPSNWKDCVLMLTAQGNGGADDSETVPMIDITFGKGLSGCLGCCNVDLDKLRRVPYDSRWREMMNKGSPPQPLLEFIGLRDAEHAI</sequence>
<protein>
    <recommendedName>
        <fullName evidence="5">MYND-type domain-containing protein</fullName>
    </recommendedName>
</protein>
<dbReference type="Proteomes" id="UP000092993">
    <property type="component" value="Unassembled WGS sequence"/>
</dbReference>
<evidence type="ECO:0000256" key="1">
    <source>
        <dbReference type="ARBA" id="ARBA00022723"/>
    </source>
</evidence>
<evidence type="ECO:0000313" key="7">
    <source>
        <dbReference type="Proteomes" id="UP000092993"/>
    </source>
</evidence>
<keyword evidence="3" id="KW-0862">Zinc</keyword>